<dbReference type="CDD" id="cd18547">
    <property type="entry name" value="ABC_6TM_Tm288_like"/>
    <property type="match status" value="1"/>
</dbReference>
<keyword evidence="4" id="KW-0067">ATP-binding</keyword>
<dbReference type="Gene3D" id="1.20.1560.10">
    <property type="entry name" value="ABC transporter type 1, transmembrane domain"/>
    <property type="match status" value="1"/>
</dbReference>
<evidence type="ECO:0000256" key="3">
    <source>
        <dbReference type="ARBA" id="ARBA00022741"/>
    </source>
</evidence>
<evidence type="ECO:0000259" key="8">
    <source>
        <dbReference type="PROSITE" id="PS50893"/>
    </source>
</evidence>
<organism evidence="10 11">
    <name type="scientific">Arsenicibacter rosenii</name>
    <dbReference type="NCBI Taxonomy" id="1750698"/>
    <lineage>
        <taxon>Bacteria</taxon>
        <taxon>Pseudomonadati</taxon>
        <taxon>Bacteroidota</taxon>
        <taxon>Cytophagia</taxon>
        <taxon>Cytophagales</taxon>
        <taxon>Spirosomataceae</taxon>
        <taxon>Arsenicibacter</taxon>
    </lineage>
</organism>
<dbReference type="InterPro" id="IPR003439">
    <property type="entry name" value="ABC_transporter-like_ATP-bd"/>
</dbReference>
<dbReference type="Proteomes" id="UP000181790">
    <property type="component" value="Unassembled WGS sequence"/>
</dbReference>
<evidence type="ECO:0000256" key="7">
    <source>
        <dbReference type="SAM" id="Phobius"/>
    </source>
</evidence>
<keyword evidence="5 7" id="KW-1133">Transmembrane helix</keyword>
<keyword evidence="2 7" id="KW-0812">Transmembrane</keyword>
<name>A0A1S2VAE3_9BACT</name>
<feature type="transmembrane region" description="Helical" evidence="7">
    <location>
        <begin position="36"/>
        <end position="57"/>
    </location>
</feature>
<accession>A0A1S2VAE3</accession>
<protein>
    <submittedName>
        <fullName evidence="10">Multidrug ABC transporter</fullName>
    </submittedName>
</protein>
<feature type="domain" description="ABC transporter" evidence="8">
    <location>
        <begin position="352"/>
        <end position="587"/>
    </location>
</feature>
<dbReference type="InterPro" id="IPR027417">
    <property type="entry name" value="P-loop_NTPase"/>
</dbReference>
<feature type="transmembrane region" description="Helical" evidence="7">
    <location>
        <begin position="287"/>
        <end position="304"/>
    </location>
</feature>
<dbReference type="PANTHER" id="PTHR43394:SF1">
    <property type="entry name" value="ATP-BINDING CASSETTE SUB-FAMILY B MEMBER 10, MITOCHONDRIAL"/>
    <property type="match status" value="1"/>
</dbReference>
<dbReference type="RefSeq" id="WP_071506665.1">
    <property type="nucleotide sequence ID" value="NZ_MORL01000041.1"/>
</dbReference>
<dbReference type="PANTHER" id="PTHR43394">
    <property type="entry name" value="ATP-DEPENDENT PERMEASE MDL1, MITOCHONDRIAL"/>
    <property type="match status" value="1"/>
</dbReference>
<gene>
    <name evidence="10" type="ORF">BLX24_28640</name>
</gene>
<dbReference type="Gene3D" id="3.40.50.300">
    <property type="entry name" value="P-loop containing nucleotide triphosphate hydrolases"/>
    <property type="match status" value="1"/>
</dbReference>
<dbReference type="InterPro" id="IPR036640">
    <property type="entry name" value="ABC1_TM_sf"/>
</dbReference>
<keyword evidence="11" id="KW-1185">Reference proteome</keyword>
<dbReference type="Pfam" id="PF00005">
    <property type="entry name" value="ABC_tran"/>
    <property type="match status" value="1"/>
</dbReference>
<evidence type="ECO:0000256" key="2">
    <source>
        <dbReference type="ARBA" id="ARBA00022692"/>
    </source>
</evidence>
<comment type="caution">
    <text evidence="10">The sequence shown here is derived from an EMBL/GenBank/DDBJ whole genome shotgun (WGS) entry which is preliminary data.</text>
</comment>
<dbReference type="PROSITE" id="PS50929">
    <property type="entry name" value="ABC_TM1F"/>
    <property type="match status" value="1"/>
</dbReference>
<sequence length="587" mass="64942">MNYDLNQFVGQKEEKNATVKALRKLLALISDERDRLILAFVAILVNSGLTLVGPVLIGQTIDRYVQTKQFDGIVRNAALLLGLYAVAFVTNYLQTRLMGTVGQRTLFKLRNAVFNKVQELPVAFFNQNKAGDLISRINNDTDKLNQFFSQSLMQFVGSIFIMIGAGLFLLFINLPLGAAALSPALLVWVFTALVSAWVKQKNAASLKSVGNLSAEVQESLTNFKVIVAFNRRDYFRKRFDVANQDNYRTAIGAGLANNVFLPVIGVAANLGQVIVLTYAIYLIAQGQFTIGLLVSFLAYITNFYNPMRQLATLWANFQVALAGWDRISQLLAFQTNLVPVADPVTEPGAALLSFREVSFRYPGGIDVLHNITFDLERGKTYALVGPTGGGKTTTASLMARLYDPTGGTILLDGRDMRAWSAVERSRKIGFILQEPFLFTGTVRENILYGNEAYQGYTNEQLVTVIREANLHGLVERFDQGLDTRVQTTGDSVSLGQKQLIAFMRAVLRNPELLILDEATANIDTITEQLLDEILRNLPASTTRIIIAHRLNTIESADEIFFINAGEVTRAGSLSDAVDMLMHDKRVS</sequence>
<feature type="transmembrane region" description="Helical" evidence="7">
    <location>
        <begin position="77"/>
        <end position="94"/>
    </location>
</feature>
<keyword evidence="6 7" id="KW-0472">Membrane</keyword>
<evidence type="ECO:0000259" key="9">
    <source>
        <dbReference type="PROSITE" id="PS50929"/>
    </source>
</evidence>
<evidence type="ECO:0000256" key="5">
    <source>
        <dbReference type="ARBA" id="ARBA00022989"/>
    </source>
</evidence>
<dbReference type="InterPro" id="IPR003593">
    <property type="entry name" value="AAA+_ATPase"/>
</dbReference>
<feature type="domain" description="ABC transmembrane type-1" evidence="9">
    <location>
        <begin position="37"/>
        <end position="318"/>
    </location>
</feature>
<dbReference type="InterPro" id="IPR039421">
    <property type="entry name" value="Type_1_exporter"/>
</dbReference>
<dbReference type="GO" id="GO:0016887">
    <property type="term" value="F:ATP hydrolysis activity"/>
    <property type="evidence" value="ECO:0007669"/>
    <property type="project" value="InterPro"/>
</dbReference>
<dbReference type="SUPFAM" id="SSF90123">
    <property type="entry name" value="ABC transporter transmembrane region"/>
    <property type="match status" value="1"/>
</dbReference>
<evidence type="ECO:0000313" key="11">
    <source>
        <dbReference type="Proteomes" id="UP000181790"/>
    </source>
</evidence>
<dbReference type="SMART" id="SM00382">
    <property type="entry name" value="AAA"/>
    <property type="match status" value="1"/>
</dbReference>
<evidence type="ECO:0000313" key="10">
    <source>
        <dbReference type="EMBL" id="OIN55707.1"/>
    </source>
</evidence>
<evidence type="ECO:0000256" key="4">
    <source>
        <dbReference type="ARBA" id="ARBA00022840"/>
    </source>
</evidence>
<feature type="transmembrane region" description="Helical" evidence="7">
    <location>
        <begin position="178"/>
        <end position="198"/>
    </location>
</feature>
<keyword evidence="3" id="KW-0547">Nucleotide-binding</keyword>
<dbReference type="AlphaFoldDB" id="A0A1S2VAE3"/>
<dbReference type="GO" id="GO:0005886">
    <property type="term" value="C:plasma membrane"/>
    <property type="evidence" value="ECO:0007669"/>
    <property type="project" value="UniProtKB-SubCell"/>
</dbReference>
<dbReference type="GO" id="GO:0015421">
    <property type="term" value="F:ABC-type oligopeptide transporter activity"/>
    <property type="evidence" value="ECO:0007669"/>
    <property type="project" value="TreeGrafter"/>
</dbReference>
<reference evidence="10 11" key="1">
    <citation type="submission" date="2016-10" db="EMBL/GenBank/DDBJ databases">
        <title>Arsenicibacter rosenii gen. nov., sp. nov., an efficient arsenic-methylating bacterium isolated from an arsenic-contaminated paddy soil.</title>
        <authorList>
            <person name="Huang K."/>
        </authorList>
    </citation>
    <scope>NUCLEOTIDE SEQUENCE [LARGE SCALE GENOMIC DNA]</scope>
    <source>
        <strain evidence="10 11">SM-1</strain>
    </source>
</reference>
<dbReference type="GO" id="GO:0005524">
    <property type="term" value="F:ATP binding"/>
    <property type="evidence" value="ECO:0007669"/>
    <property type="project" value="UniProtKB-KW"/>
</dbReference>
<dbReference type="EMBL" id="MORL01000041">
    <property type="protein sequence ID" value="OIN55707.1"/>
    <property type="molecule type" value="Genomic_DNA"/>
</dbReference>
<dbReference type="OrthoDB" id="9769115at2"/>
<dbReference type="SUPFAM" id="SSF52540">
    <property type="entry name" value="P-loop containing nucleoside triphosphate hydrolases"/>
    <property type="match status" value="1"/>
</dbReference>
<dbReference type="Pfam" id="PF00664">
    <property type="entry name" value="ABC_membrane"/>
    <property type="match status" value="1"/>
</dbReference>
<comment type="subcellular location">
    <subcellularLocation>
        <location evidence="1">Cell membrane</location>
        <topology evidence="1">Multi-pass membrane protein</topology>
    </subcellularLocation>
</comment>
<dbReference type="InterPro" id="IPR011527">
    <property type="entry name" value="ABC1_TM_dom"/>
</dbReference>
<evidence type="ECO:0000256" key="6">
    <source>
        <dbReference type="ARBA" id="ARBA00023136"/>
    </source>
</evidence>
<feature type="transmembrane region" description="Helical" evidence="7">
    <location>
        <begin position="152"/>
        <end position="172"/>
    </location>
</feature>
<dbReference type="PROSITE" id="PS50893">
    <property type="entry name" value="ABC_TRANSPORTER_2"/>
    <property type="match status" value="1"/>
</dbReference>
<evidence type="ECO:0000256" key="1">
    <source>
        <dbReference type="ARBA" id="ARBA00004651"/>
    </source>
</evidence>
<proteinExistence type="predicted"/>